<accession>A0ABV5HVG9</accession>
<proteinExistence type="predicted"/>
<keyword evidence="1" id="KW-0808">Transferase</keyword>
<name>A0ABV5HVG9_9RHOB</name>
<reference evidence="1 2" key="1">
    <citation type="submission" date="2024-09" db="EMBL/GenBank/DDBJ databases">
        <authorList>
            <person name="Sun Q."/>
            <person name="Mori K."/>
        </authorList>
    </citation>
    <scope>NUCLEOTIDE SEQUENCE [LARGE SCALE GENOMIC DNA]</scope>
    <source>
        <strain evidence="1 2">CECT 9424</strain>
    </source>
</reference>
<dbReference type="SUPFAM" id="SSF53335">
    <property type="entry name" value="S-adenosyl-L-methionine-dependent methyltransferases"/>
    <property type="match status" value="1"/>
</dbReference>
<comment type="caution">
    <text evidence="1">The sequence shown here is derived from an EMBL/GenBank/DDBJ whole genome shotgun (WGS) entry which is preliminary data.</text>
</comment>
<gene>
    <name evidence="1" type="ORF">ACFFU4_01495</name>
</gene>
<dbReference type="Pfam" id="PF13489">
    <property type="entry name" value="Methyltransf_23"/>
    <property type="match status" value="1"/>
</dbReference>
<sequence length="218" mass="23924">MSAPLPARCPVCRAPAPAEFGVFGGRGYWRCDGCGARGMNPAHHPDAAAERAEYDRHENAVDDPGYRRFLDRLAAPLLARLAPGARGLDYGCGPGPALAAMLREAGHAVALFDPFYSPDPAPLADTYDFITCTEVAEHFHRPAEEFDRLGRLLRPGGRLAVMTCFQTDDARFGAWHYRKDPTHVVFYRADTFATLAAARGWSCEIPRKDVALLRVPGR</sequence>
<dbReference type="EC" id="2.1.1.-" evidence="1"/>
<organism evidence="1 2">
    <name type="scientific">Roseovarius ramblicola</name>
    <dbReference type="NCBI Taxonomy" id="2022336"/>
    <lineage>
        <taxon>Bacteria</taxon>
        <taxon>Pseudomonadati</taxon>
        <taxon>Pseudomonadota</taxon>
        <taxon>Alphaproteobacteria</taxon>
        <taxon>Rhodobacterales</taxon>
        <taxon>Roseobacteraceae</taxon>
        <taxon>Roseovarius</taxon>
    </lineage>
</organism>
<dbReference type="GO" id="GO:0008168">
    <property type="term" value="F:methyltransferase activity"/>
    <property type="evidence" value="ECO:0007669"/>
    <property type="project" value="UniProtKB-KW"/>
</dbReference>
<dbReference type="Proteomes" id="UP001589670">
    <property type="component" value="Unassembled WGS sequence"/>
</dbReference>
<dbReference type="EMBL" id="JBHMEC010000002">
    <property type="protein sequence ID" value="MFB9148422.1"/>
    <property type="molecule type" value="Genomic_DNA"/>
</dbReference>
<keyword evidence="2" id="KW-1185">Reference proteome</keyword>
<protein>
    <submittedName>
        <fullName evidence="1">Class I SAM-dependent methyltransferase</fullName>
        <ecNumber evidence="1">2.1.1.-</ecNumber>
    </submittedName>
</protein>
<dbReference type="RefSeq" id="WP_377066324.1">
    <property type="nucleotide sequence ID" value="NZ_JBHMEC010000002.1"/>
</dbReference>
<evidence type="ECO:0000313" key="1">
    <source>
        <dbReference type="EMBL" id="MFB9148422.1"/>
    </source>
</evidence>
<keyword evidence="1" id="KW-0489">Methyltransferase</keyword>
<dbReference type="InterPro" id="IPR029063">
    <property type="entry name" value="SAM-dependent_MTases_sf"/>
</dbReference>
<dbReference type="GO" id="GO:0032259">
    <property type="term" value="P:methylation"/>
    <property type="evidence" value="ECO:0007669"/>
    <property type="project" value="UniProtKB-KW"/>
</dbReference>
<dbReference type="Gene3D" id="3.40.50.150">
    <property type="entry name" value="Vaccinia Virus protein VP39"/>
    <property type="match status" value="2"/>
</dbReference>
<evidence type="ECO:0000313" key="2">
    <source>
        <dbReference type="Proteomes" id="UP001589670"/>
    </source>
</evidence>